<dbReference type="PANTHER" id="PTHR31840">
    <property type="entry name" value="COILED-COIL DOMAIN-CONTAINING PROTEIN 97"/>
    <property type="match status" value="1"/>
</dbReference>
<sequence length="193" mass="22126">MDSRLTGPSFEKPTPLPPKTDAQKASIVVRNRRREYLERHPSYLDNPDHELADALLYERLITRFQTEQERDAQDLAKGYDNVVQAHAARTQTSSSHAAHTWDVSLGAEDPHVVHVADRDHGRRLWRDFIRDRFLAGADDDFHYPPVDNDQDLDVQAARDAQDEWFDDEEPAWHSPDDVVGNGFRPGETGVQDF</sequence>
<evidence type="ECO:0000259" key="2">
    <source>
        <dbReference type="Pfam" id="PF09747"/>
    </source>
</evidence>
<feature type="region of interest" description="Disordered" evidence="1">
    <location>
        <begin position="167"/>
        <end position="193"/>
    </location>
</feature>
<evidence type="ECO:0000313" key="4">
    <source>
        <dbReference type="Proteomes" id="UP000226431"/>
    </source>
</evidence>
<keyword evidence="4" id="KW-1185">Reference proteome</keyword>
<dbReference type="OrthoDB" id="333176at2759"/>
<dbReference type="EMBL" id="NJES01000149">
    <property type="protein sequence ID" value="PHH76760.1"/>
    <property type="molecule type" value="Genomic_DNA"/>
</dbReference>
<name>A0A2C5ZAF9_9HYPO</name>
<dbReference type="PANTHER" id="PTHR31840:SF1">
    <property type="entry name" value="COILED-COIL DOMAIN-CONTAINING PROTEIN 97"/>
    <property type="match status" value="1"/>
</dbReference>
<evidence type="ECO:0000256" key="1">
    <source>
        <dbReference type="SAM" id="MobiDB-lite"/>
    </source>
</evidence>
<organism evidence="3 4">
    <name type="scientific">Ophiocordyceps camponoti-rufipedis</name>
    <dbReference type="NCBI Taxonomy" id="2004952"/>
    <lineage>
        <taxon>Eukaryota</taxon>
        <taxon>Fungi</taxon>
        <taxon>Dikarya</taxon>
        <taxon>Ascomycota</taxon>
        <taxon>Pezizomycotina</taxon>
        <taxon>Sordariomycetes</taxon>
        <taxon>Hypocreomycetidae</taxon>
        <taxon>Hypocreales</taxon>
        <taxon>Ophiocordycipitaceae</taxon>
        <taxon>Ophiocordyceps</taxon>
    </lineage>
</organism>
<reference evidence="3 4" key="1">
    <citation type="submission" date="2017-06" db="EMBL/GenBank/DDBJ databases">
        <title>Ant-infecting Ophiocordyceps genomes reveal a high diversity of potential behavioral manipulation genes and a possible major role for enterotoxins.</title>
        <authorList>
            <person name="De Bekker C."/>
            <person name="Evans H.C."/>
            <person name="Brachmann A."/>
            <person name="Hughes D.P."/>
        </authorList>
    </citation>
    <scope>NUCLEOTIDE SEQUENCE [LARGE SCALE GENOMIC DNA]</scope>
    <source>
        <strain evidence="3 4">Map16</strain>
    </source>
</reference>
<evidence type="ECO:0000313" key="3">
    <source>
        <dbReference type="EMBL" id="PHH76760.1"/>
    </source>
</evidence>
<feature type="domain" description="CCD97-like C-terminal" evidence="2">
    <location>
        <begin position="106"/>
        <end position="168"/>
    </location>
</feature>
<dbReference type="Pfam" id="PF09747">
    <property type="entry name" value="CCD97-like_C"/>
    <property type="match status" value="2"/>
</dbReference>
<accession>A0A2C5ZAF9</accession>
<dbReference type="InterPro" id="IPR018613">
    <property type="entry name" value="Ccdc97-like"/>
</dbReference>
<proteinExistence type="predicted"/>
<comment type="caution">
    <text evidence="3">The sequence shown here is derived from an EMBL/GenBank/DDBJ whole genome shotgun (WGS) entry which is preliminary data.</text>
</comment>
<dbReference type="InterPro" id="IPR040233">
    <property type="entry name" value="CCD97-like_C"/>
</dbReference>
<gene>
    <name evidence="3" type="ORF">CDD80_1246</name>
</gene>
<protein>
    <recommendedName>
        <fullName evidence="2">CCD97-like C-terminal domain-containing protein</fullName>
    </recommendedName>
</protein>
<feature type="domain" description="CCD97-like C-terminal" evidence="2">
    <location>
        <begin position="31"/>
        <end position="76"/>
    </location>
</feature>
<dbReference type="Proteomes" id="UP000226431">
    <property type="component" value="Unassembled WGS sequence"/>
</dbReference>
<dbReference type="AlphaFoldDB" id="A0A2C5ZAF9"/>
<feature type="region of interest" description="Disordered" evidence="1">
    <location>
        <begin position="1"/>
        <end position="26"/>
    </location>
</feature>